<dbReference type="OrthoDB" id="9816001at2"/>
<dbReference type="InterPro" id="IPR036514">
    <property type="entry name" value="SGNH_hydro_sf"/>
</dbReference>
<proteinExistence type="predicted"/>
<feature type="chain" id="PRO_5011668677" evidence="2">
    <location>
        <begin position="22"/>
        <end position="479"/>
    </location>
</feature>
<dbReference type="AlphaFoldDB" id="A0A1H7M184"/>
<evidence type="ECO:0000259" key="3">
    <source>
        <dbReference type="Pfam" id="PF03629"/>
    </source>
</evidence>
<dbReference type="PANTHER" id="PTHR22901">
    <property type="entry name" value="SIALATE O-ACETYLESTERASE"/>
    <property type="match status" value="1"/>
</dbReference>
<dbReference type="STRING" id="407022.SAMN05661044_01833"/>
<evidence type="ECO:0000256" key="1">
    <source>
        <dbReference type="ARBA" id="ARBA00022801"/>
    </source>
</evidence>
<sequence length="479" mass="53719">MKSSFKLTALICCLFIQSIQAKITLPNFFTDNMVLQQKTKVTFSGKANSSASVVITTSWDGKNYETAADATGAWKVIVQTPQYGGPYEVVISDGEVLTLHNILIGDVWFCSGQSNMEMPLAGWGKIEHYEQEITKANYPNIRLLQVLHTAGQKPTDEARLWEGGWQTCSPTSIPEFSSTAYFFAKEIYEKTHIPIGLIHSSWGGTYVEAWMSEQTLTKYEELKEAYDKMKTTDGGLFDVKNGNQPTALYNAMVEPFIGFPIEGAIWYQGESNASRAMAYRALFPDMIKDWRNKWGIGNFPFYFVQLANYKKKEESPVASDWAMLREAQTYALKLPNTGMAVIMDIGDADDIHPKNKQDVGKRLALLALKNTYQQKTVCRGPSLKSYKIKKGEVLLRFDGTENQLVLNGNSGSHAFAVAGNDHKFYWADAKIHGNRMVVSSPQVKEPVAIRYAWANNPNVVLFNVEGLPAAPFRTDNWNE</sequence>
<organism evidence="4 5">
    <name type="scientific">Olivibacter domesticus</name>
    <name type="common">Pseudosphingobacterium domesticum</name>
    <dbReference type="NCBI Taxonomy" id="407022"/>
    <lineage>
        <taxon>Bacteria</taxon>
        <taxon>Pseudomonadati</taxon>
        <taxon>Bacteroidota</taxon>
        <taxon>Sphingobacteriia</taxon>
        <taxon>Sphingobacteriales</taxon>
        <taxon>Sphingobacteriaceae</taxon>
        <taxon>Olivibacter</taxon>
    </lineage>
</organism>
<name>A0A1H7M184_OLID1</name>
<evidence type="ECO:0000313" key="5">
    <source>
        <dbReference type="Proteomes" id="UP000199421"/>
    </source>
</evidence>
<dbReference type="RefSeq" id="WP_093322466.1">
    <property type="nucleotide sequence ID" value="NZ_FOAF01000001.1"/>
</dbReference>
<protein>
    <submittedName>
        <fullName evidence="4">Sialate O-acetylesterase</fullName>
    </submittedName>
</protein>
<feature type="domain" description="Sialate O-acetylesterase" evidence="3">
    <location>
        <begin position="106"/>
        <end position="365"/>
    </location>
</feature>
<dbReference type="Pfam" id="PF03629">
    <property type="entry name" value="SASA"/>
    <property type="match status" value="1"/>
</dbReference>
<dbReference type="Gene3D" id="2.60.40.10">
    <property type="entry name" value="Immunoglobulins"/>
    <property type="match status" value="1"/>
</dbReference>
<keyword evidence="2" id="KW-0732">Signal</keyword>
<evidence type="ECO:0000256" key="2">
    <source>
        <dbReference type="SAM" id="SignalP"/>
    </source>
</evidence>
<keyword evidence="5" id="KW-1185">Reference proteome</keyword>
<accession>A0A1H7M184</accession>
<dbReference type="Gene3D" id="3.40.50.1110">
    <property type="entry name" value="SGNH hydrolase"/>
    <property type="match status" value="1"/>
</dbReference>
<gene>
    <name evidence="4" type="ORF">SAMN05661044_01833</name>
</gene>
<dbReference type="PANTHER" id="PTHR22901:SF0">
    <property type="entry name" value="SIALATE O-ACETYLESTERASE"/>
    <property type="match status" value="1"/>
</dbReference>
<keyword evidence="1" id="KW-0378">Hydrolase</keyword>
<dbReference type="GO" id="GO:0005975">
    <property type="term" value="P:carbohydrate metabolic process"/>
    <property type="evidence" value="ECO:0007669"/>
    <property type="project" value="TreeGrafter"/>
</dbReference>
<dbReference type="SUPFAM" id="SSF52266">
    <property type="entry name" value="SGNH hydrolase"/>
    <property type="match status" value="1"/>
</dbReference>
<dbReference type="InterPro" id="IPR005181">
    <property type="entry name" value="SASA"/>
</dbReference>
<dbReference type="EMBL" id="FOAF01000001">
    <property type="protein sequence ID" value="SEL05030.1"/>
    <property type="molecule type" value="Genomic_DNA"/>
</dbReference>
<dbReference type="InterPro" id="IPR039329">
    <property type="entry name" value="SIAE"/>
</dbReference>
<reference evidence="5" key="1">
    <citation type="submission" date="2016-10" db="EMBL/GenBank/DDBJ databases">
        <authorList>
            <person name="Varghese N."/>
            <person name="Submissions S."/>
        </authorList>
    </citation>
    <scope>NUCLEOTIDE SEQUENCE [LARGE SCALE GENOMIC DNA]</scope>
    <source>
        <strain evidence="5">DSM 18733</strain>
    </source>
</reference>
<dbReference type="Proteomes" id="UP000199421">
    <property type="component" value="Unassembled WGS sequence"/>
</dbReference>
<dbReference type="GO" id="GO:0001681">
    <property type="term" value="F:sialate O-acetylesterase activity"/>
    <property type="evidence" value="ECO:0007669"/>
    <property type="project" value="InterPro"/>
</dbReference>
<feature type="signal peptide" evidence="2">
    <location>
        <begin position="1"/>
        <end position="21"/>
    </location>
</feature>
<dbReference type="InterPro" id="IPR013783">
    <property type="entry name" value="Ig-like_fold"/>
</dbReference>
<evidence type="ECO:0000313" key="4">
    <source>
        <dbReference type="EMBL" id="SEL05030.1"/>
    </source>
</evidence>